<dbReference type="Pfam" id="PF08444">
    <property type="entry name" value="Gly_acyl_tr_C"/>
    <property type="match status" value="1"/>
</dbReference>
<feature type="coiled-coil region" evidence="4">
    <location>
        <begin position="143"/>
        <end position="198"/>
    </location>
</feature>
<evidence type="ECO:0000256" key="2">
    <source>
        <dbReference type="ARBA" id="ARBA00023315"/>
    </source>
</evidence>
<keyword evidence="1 3" id="KW-0808">Transferase</keyword>
<dbReference type="Pfam" id="PF13094">
    <property type="entry name" value="CENP-Q"/>
    <property type="match status" value="1"/>
</dbReference>
<feature type="domain" description="Glycine N-acyltransferase C-terminal" evidence="7">
    <location>
        <begin position="391"/>
        <end position="478"/>
    </location>
</feature>
<dbReference type="SUPFAM" id="SSF55729">
    <property type="entry name" value="Acyl-CoA N-acyltransferases (Nat)"/>
    <property type="match status" value="1"/>
</dbReference>
<dbReference type="Proteomes" id="UP000664991">
    <property type="component" value="Unassembled WGS sequence"/>
</dbReference>
<gene>
    <name evidence="8" type="ORF">JEQ12_010429</name>
</gene>
<dbReference type="EC" id="2.3.1.-" evidence="3"/>
<dbReference type="EMBL" id="JAEMGP010000020">
    <property type="protein sequence ID" value="KAG5196975.1"/>
    <property type="molecule type" value="Genomic_DNA"/>
</dbReference>
<comment type="similarity">
    <text evidence="3">Belongs to the glycine N-acyltransferase family.</text>
</comment>
<evidence type="ECO:0000259" key="7">
    <source>
        <dbReference type="Pfam" id="PF08444"/>
    </source>
</evidence>
<feature type="compositionally biased region" description="Basic residues" evidence="5">
    <location>
        <begin position="7"/>
        <end position="20"/>
    </location>
</feature>
<proteinExistence type="inferred from homology"/>
<dbReference type="PANTHER" id="PTHR15298:SF6">
    <property type="entry name" value="GLYCINE N-ACYLTRANSFERASE-LIKE PROTEIN 3"/>
    <property type="match status" value="1"/>
</dbReference>
<dbReference type="AlphaFoldDB" id="A0A836CS74"/>
<feature type="domain" description="Glycine N-acyltransferase N-terminal" evidence="6">
    <location>
        <begin position="225"/>
        <end position="388"/>
    </location>
</feature>
<evidence type="ECO:0000313" key="9">
    <source>
        <dbReference type="Proteomes" id="UP000664991"/>
    </source>
</evidence>
<evidence type="ECO:0000256" key="1">
    <source>
        <dbReference type="ARBA" id="ARBA00022679"/>
    </source>
</evidence>
<feature type="compositionally biased region" description="Basic residues" evidence="5">
    <location>
        <begin position="36"/>
        <end position="48"/>
    </location>
</feature>
<dbReference type="InterPro" id="IPR013652">
    <property type="entry name" value="Glycine_N-acyltransferase_C"/>
</dbReference>
<keyword evidence="4" id="KW-0175">Coiled coil</keyword>
<organism evidence="8 9">
    <name type="scientific">Ovis aries</name>
    <name type="common">Sheep</name>
    <dbReference type="NCBI Taxonomy" id="9940"/>
    <lineage>
        <taxon>Eukaryota</taxon>
        <taxon>Metazoa</taxon>
        <taxon>Chordata</taxon>
        <taxon>Craniata</taxon>
        <taxon>Vertebrata</taxon>
        <taxon>Euteleostomi</taxon>
        <taxon>Mammalia</taxon>
        <taxon>Eutheria</taxon>
        <taxon>Laurasiatheria</taxon>
        <taxon>Artiodactyla</taxon>
        <taxon>Ruminantia</taxon>
        <taxon>Pecora</taxon>
        <taxon>Bovidae</taxon>
        <taxon>Caprinae</taxon>
        <taxon>Ovis</taxon>
    </lineage>
</organism>
<keyword evidence="2 3" id="KW-0012">Acyltransferase</keyword>
<name>A0A836CS74_SHEEP</name>
<dbReference type="InterPro" id="IPR010313">
    <property type="entry name" value="Glycine_N-acyltransferase"/>
</dbReference>
<protein>
    <recommendedName>
        <fullName evidence="3">Glycine N-acyltransferase-like protein</fullName>
        <ecNumber evidence="3">2.3.1.-</ecNumber>
    </recommendedName>
</protein>
<evidence type="ECO:0000259" key="6">
    <source>
        <dbReference type="Pfam" id="PF06021"/>
    </source>
</evidence>
<feature type="region of interest" description="Disordered" evidence="5">
    <location>
        <begin position="1"/>
        <end position="62"/>
    </location>
</feature>
<comment type="caution">
    <text evidence="8">The sequence shown here is derived from an EMBL/GenBank/DDBJ whole genome shotgun (WGS) entry which is preliminary data.</text>
</comment>
<dbReference type="InterPro" id="IPR025212">
    <property type="entry name" value="CAD_CENP-Q"/>
</dbReference>
<dbReference type="PANTHER" id="PTHR15298">
    <property type="entry name" value="L-COA N-ACYLTRANSFERASE-RELATED"/>
    <property type="match status" value="1"/>
</dbReference>
<evidence type="ECO:0000313" key="8">
    <source>
        <dbReference type="EMBL" id="KAG5196975.1"/>
    </source>
</evidence>
<sequence length="487" mass="55685">MSSKANASKKKSQQLKRNPKRKIDDEKAELPEKKVRNTVKKNKNHPKHLSSEVTRQTKHTTLKQVKIASNKRKTWQPLSKSSREHLQNMMESVAISVLSDSIRENKQIQYHLNFLKKRLLQLCETLKVPPKKLQDLSHVSSLLKTERAQHRDNEEGLASLQEETDKMVATIESMTGDIHSLKNKVRVLTSEVEEEEKKIKQMFHIDSGVLSLPELSQKSLRAPILQVYGAVMNINRGNPFQKEVVLDSWPDFKAIITRRQKEAETDNLDHYTNAYAVFYKDVNAYRQLLEEHGVINWDQVFQIQGLQSELHDVSKAVADSKQVDVKLASFKAACLPPISAADTSFLMNSSLQLTYLSVADVDLLNQTWSRGGNEQCRRYIANLISCFPSVCVRDDKGNPVSWSMMDQFATMCHGYTMPEHRRKGYNRLVILTLARKLQSRGFPCQGNIVDDNTTSINLAKSIHSDFLPCRFHRLILTPPAFSRQVHL</sequence>
<evidence type="ECO:0000256" key="5">
    <source>
        <dbReference type="SAM" id="MobiDB-lite"/>
    </source>
</evidence>
<dbReference type="Gene3D" id="3.40.630.30">
    <property type="match status" value="1"/>
</dbReference>
<dbReference type="InterPro" id="IPR015938">
    <property type="entry name" value="Glycine_N-acyltransferase_N"/>
</dbReference>
<dbReference type="Pfam" id="PF06021">
    <property type="entry name" value="Gly_acyl_tr_N"/>
    <property type="match status" value="1"/>
</dbReference>
<evidence type="ECO:0000256" key="3">
    <source>
        <dbReference type="RuleBase" id="RU368002"/>
    </source>
</evidence>
<dbReference type="InterPro" id="IPR016181">
    <property type="entry name" value="Acyl_CoA_acyltransferase"/>
</dbReference>
<evidence type="ECO:0000256" key="4">
    <source>
        <dbReference type="SAM" id="Coils"/>
    </source>
</evidence>
<accession>A0A836CS74</accession>
<reference evidence="8 9" key="1">
    <citation type="submission" date="2020-12" db="EMBL/GenBank/DDBJ databases">
        <title>De novo assembly of Tibetan sheep genome.</title>
        <authorList>
            <person name="Li X."/>
        </authorList>
    </citation>
    <scope>NUCLEOTIDE SEQUENCE [LARGE SCALE GENOMIC DNA]</scope>
    <source>
        <tissue evidence="8">Heart</tissue>
    </source>
</reference>
<feature type="compositionally biased region" description="Basic and acidic residues" evidence="5">
    <location>
        <begin position="21"/>
        <end position="35"/>
    </location>
</feature>
<dbReference type="GO" id="GO:0005739">
    <property type="term" value="C:mitochondrion"/>
    <property type="evidence" value="ECO:0007669"/>
    <property type="project" value="InterPro"/>
</dbReference>
<dbReference type="GO" id="GO:0047961">
    <property type="term" value="F:glycine N-acyltransferase activity"/>
    <property type="evidence" value="ECO:0007669"/>
    <property type="project" value="InterPro"/>
</dbReference>